<sequence>MTEIDLGRIGIWRTQGDLDPGLAKDVEDLGYGTIWVGASPGGDLDVVERLLAATDRIVVATGIVNVWATPADEVAASYHRLADAYGGRFLLGVGIGHPEATREYRSPYETLVRYLDDLDAANVPAERRVLAALGPKVLRLSAERAAGAHPYLTTPEHTRQARETLGSGPLLAPEQKVVVDGDPGRARVLGREGITYYLGLGNYVANLRRLGFTDEDVAGEGSDALVDALVAHGEPAAVAARLTAHLDAGADHVAVQVLTEPGGDPRPALRAIAEATTLASPR</sequence>
<dbReference type="EMBL" id="RBWU01000004">
    <property type="protein sequence ID" value="RKS73055.1"/>
    <property type="molecule type" value="Genomic_DNA"/>
</dbReference>
<dbReference type="GO" id="GO:0016705">
    <property type="term" value="F:oxidoreductase activity, acting on paired donors, with incorporation or reduction of molecular oxygen"/>
    <property type="evidence" value="ECO:0007669"/>
    <property type="project" value="InterPro"/>
</dbReference>
<dbReference type="NCBIfam" id="TIGR03620">
    <property type="entry name" value="F420_MSMEG_4141"/>
    <property type="match status" value="1"/>
</dbReference>
<comment type="caution">
    <text evidence="2">The sequence shown here is derived from an EMBL/GenBank/DDBJ whole genome shotgun (WGS) entry which is preliminary data.</text>
</comment>
<dbReference type="Proteomes" id="UP000274601">
    <property type="component" value="Unassembled WGS sequence"/>
</dbReference>
<gene>
    <name evidence="2" type="ORF">BZB76_3738</name>
</gene>
<dbReference type="Pfam" id="PF00296">
    <property type="entry name" value="Bac_luciferase"/>
    <property type="match status" value="1"/>
</dbReference>
<dbReference type="PANTHER" id="PTHR30137:SF18">
    <property type="entry name" value="CONSERVED PROTEIN"/>
    <property type="match status" value="1"/>
</dbReference>
<dbReference type="Gene3D" id="3.20.20.30">
    <property type="entry name" value="Luciferase-like domain"/>
    <property type="match status" value="2"/>
</dbReference>
<protein>
    <submittedName>
        <fullName evidence="2">Putative F420-dependent oxidoreductase</fullName>
    </submittedName>
</protein>
<dbReference type="InterPro" id="IPR019922">
    <property type="entry name" value="Lucif-like_OxRdatse_MSMEG_4141"/>
</dbReference>
<dbReference type="GO" id="GO:0005829">
    <property type="term" value="C:cytosol"/>
    <property type="evidence" value="ECO:0007669"/>
    <property type="project" value="TreeGrafter"/>
</dbReference>
<name>A0A495QKF0_9ACTN</name>
<proteinExistence type="predicted"/>
<dbReference type="PANTHER" id="PTHR30137">
    <property type="entry name" value="LUCIFERASE-LIKE MONOOXYGENASE"/>
    <property type="match status" value="1"/>
</dbReference>
<evidence type="ECO:0000259" key="1">
    <source>
        <dbReference type="Pfam" id="PF00296"/>
    </source>
</evidence>
<reference evidence="2 3" key="1">
    <citation type="submission" date="2018-10" db="EMBL/GenBank/DDBJ databases">
        <title>Genomic Encyclopedia of Archaeal and Bacterial Type Strains, Phase II (KMG-II): from individual species to whole genera.</title>
        <authorList>
            <person name="Goeker M."/>
        </authorList>
    </citation>
    <scope>NUCLEOTIDE SEQUENCE [LARGE SCALE GENOMIC DNA]</scope>
    <source>
        <strain evidence="2 3">DSM 43383</strain>
    </source>
</reference>
<dbReference type="InterPro" id="IPR011251">
    <property type="entry name" value="Luciferase-like_dom"/>
</dbReference>
<evidence type="ECO:0000313" key="2">
    <source>
        <dbReference type="EMBL" id="RKS73055.1"/>
    </source>
</evidence>
<evidence type="ECO:0000313" key="3">
    <source>
        <dbReference type="Proteomes" id="UP000274601"/>
    </source>
</evidence>
<accession>A0A495QKF0</accession>
<organism evidence="2 3">
    <name type="scientific">Actinomadura pelletieri DSM 43383</name>
    <dbReference type="NCBI Taxonomy" id="1120940"/>
    <lineage>
        <taxon>Bacteria</taxon>
        <taxon>Bacillati</taxon>
        <taxon>Actinomycetota</taxon>
        <taxon>Actinomycetes</taxon>
        <taxon>Streptosporangiales</taxon>
        <taxon>Thermomonosporaceae</taxon>
        <taxon>Actinomadura</taxon>
    </lineage>
</organism>
<dbReference type="SUPFAM" id="SSF51679">
    <property type="entry name" value="Bacterial luciferase-like"/>
    <property type="match status" value="1"/>
</dbReference>
<keyword evidence="3" id="KW-1185">Reference proteome</keyword>
<dbReference type="InterPro" id="IPR036661">
    <property type="entry name" value="Luciferase-like_sf"/>
</dbReference>
<dbReference type="OrthoDB" id="4760590at2"/>
<dbReference type="AlphaFoldDB" id="A0A495QKF0"/>
<feature type="domain" description="Luciferase-like" evidence="1">
    <location>
        <begin position="22"/>
        <end position="110"/>
    </location>
</feature>
<dbReference type="InterPro" id="IPR050766">
    <property type="entry name" value="Bact_Lucif_Oxidored"/>
</dbReference>
<dbReference type="RefSeq" id="WP_121435626.1">
    <property type="nucleotide sequence ID" value="NZ_RBWU01000004.1"/>
</dbReference>